<name>A0A9P1CTB9_9DINO</name>
<gene>
    <name evidence="1" type="ORF">C1SCF055_LOCUS24271</name>
</gene>
<sequence length="123" mass="13822">MQQIRMADAVKYEISVKNTFLEFHEVQEEPLSMRKSQSCGSIKLGSGLSNVPSTVEDCQASEEGHLPLVGQDAEICNVKECKPCVYFMSQHGCDRSPCGFCHLQHASSKTRRPRKKQRDSFKA</sequence>
<evidence type="ECO:0008006" key="4">
    <source>
        <dbReference type="Google" id="ProtNLM"/>
    </source>
</evidence>
<keyword evidence="3" id="KW-1185">Reference proteome</keyword>
<dbReference type="EMBL" id="CAMXCT030002400">
    <property type="protein sequence ID" value="CAL4785246.1"/>
    <property type="molecule type" value="Genomic_DNA"/>
</dbReference>
<evidence type="ECO:0000313" key="1">
    <source>
        <dbReference type="EMBL" id="CAI3997934.1"/>
    </source>
</evidence>
<evidence type="ECO:0000313" key="2">
    <source>
        <dbReference type="EMBL" id="CAL1151309.1"/>
    </source>
</evidence>
<organism evidence="1">
    <name type="scientific">Cladocopium goreaui</name>
    <dbReference type="NCBI Taxonomy" id="2562237"/>
    <lineage>
        <taxon>Eukaryota</taxon>
        <taxon>Sar</taxon>
        <taxon>Alveolata</taxon>
        <taxon>Dinophyceae</taxon>
        <taxon>Suessiales</taxon>
        <taxon>Symbiodiniaceae</taxon>
        <taxon>Cladocopium</taxon>
    </lineage>
</organism>
<comment type="caution">
    <text evidence="1">The sequence shown here is derived from an EMBL/GenBank/DDBJ whole genome shotgun (WGS) entry which is preliminary data.</text>
</comment>
<reference evidence="1" key="1">
    <citation type="submission" date="2022-10" db="EMBL/GenBank/DDBJ databases">
        <authorList>
            <person name="Chen Y."/>
            <person name="Dougan E. K."/>
            <person name="Chan C."/>
            <person name="Rhodes N."/>
            <person name="Thang M."/>
        </authorList>
    </citation>
    <scope>NUCLEOTIDE SEQUENCE</scope>
</reference>
<dbReference type="EMBL" id="CAMXCT010002400">
    <property type="protein sequence ID" value="CAI3997934.1"/>
    <property type="molecule type" value="Genomic_DNA"/>
</dbReference>
<dbReference type="Proteomes" id="UP001152797">
    <property type="component" value="Unassembled WGS sequence"/>
</dbReference>
<protein>
    <recommendedName>
        <fullName evidence="4">C3H1-type domain-containing protein</fullName>
    </recommendedName>
</protein>
<reference evidence="2" key="2">
    <citation type="submission" date="2024-04" db="EMBL/GenBank/DDBJ databases">
        <authorList>
            <person name="Chen Y."/>
            <person name="Shah S."/>
            <person name="Dougan E. K."/>
            <person name="Thang M."/>
            <person name="Chan C."/>
        </authorList>
    </citation>
    <scope>NUCLEOTIDE SEQUENCE [LARGE SCALE GENOMIC DNA]</scope>
</reference>
<evidence type="ECO:0000313" key="3">
    <source>
        <dbReference type="Proteomes" id="UP001152797"/>
    </source>
</evidence>
<proteinExistence type="predicted"/>
<dbReference type="EMBL" id="CAMXCT020002400">
    <property type="protein sequence ID" value="CAL1151309.1"/>
    <property type="molecule type" value="Genomic_DNA"/>
</dbReference>
<dbReference type="AlphaFoldDB" id="A0A9P1CTB9"/>
<accession>A0A9P1CTB9</accession>